<name>A0A2T0RNS9_9ACTN</name>
<dbReference type="Pfam" id="PF13424">
    <property type="entry name" value="TPR_12"/>
    <property type="match status" value="2"/>
</dbReference>
<dbReference type="Proteomes" id="UP000239209">
    <property type="component" value="Unassembled WGS sequence"/>
</dbReference>
<dbReference type="SUPFAM" id="SSF47413">
    <property type="entry name" value="lambda repressor-like DNA-binding domains"/>
    <property type="match status" value="1"/>
</dbReference>
<protein>
    <submittedName>
        <fullName evidence="2">Tfp pilus assembly protein PilF</fullName>
    </submittedName>
</protein>
<dbReference type="InterPro" id="IPR001387">
    <property type="entry name" value="Cro/C1-type_HTH"/>
</dbReference>
<dbReference type="Gene3D" id="3.40.50.300">
    <property type="entry name" value="P-loop containing nucleotide triphosphate hydrolases"/>
    <property type="match status" value="1"/>
</dbReference>
<dbReference type="PANTHER" id="PTHR47691">
    <property type="entry name" value="REGULATOR-RELATED"/>
    <property type="match status" value="1"/>
</dbReference>
<comment type="caution">
    <text evidence="2">The sequence shown here is derived from an EMBL/GenBank/DDBJ whole genome shotgun (WGS) entry which is preliminary data.</text>
</comment>
<evidence type="ECO:0000259" key="1">
    <source>
        <dbReference type="SMART" id="SM00530"/>
    </source>
</evidence>
<gene>
    <name evidence="2" type="ORF">CLV70_11660</name>
</gene>
<dbReference type="RefSeq" id="WP_106129761.1">
    <property type="nucleotide sequence ID" value="NZ_PVZG01000016.1"/>
</dbReference>
<organism evidence="2 3">
    <name type="scientific">Pseudosporangium ferrugineum</name>
    <dbReference type="NCBI Taxonomy" id="439699"/>
    <lineage>
        <taxon>Bacteria</taxon>
        <taxon>Bacillati</taxon>
        <taxon>Actinomycetota</taxon>
        <taxon>Actinomycetes</taxon>
        <taxon>Micromonosporales</taxon>
        <taxon>Micromonosporaceae</taxon>
        <taxon>Pseudosporangium</taxon>
    </lineage>
</organism>
<dbReference type="PANTHER" id="PTHR47691:SF3">
    <property type="entry name" value="HTH-TYPE TRANSCRIPTIONAL REGULATOR RV0890C-RELATED"/>
    <property type="match status" value="1"/>
</dbReference>
<dbReference type="GO" id="GO:0003677">
    <property type="term" value="F:DNA binding"/>
    <property type="evidence" value="ECO:0007669"/>
    <property type="project" value="InterPro"/>
</dbReference>
<dbReference type="OrthoDB" id="7628974at2"/>
<evidence type="ECO:0000313" key="2">
    <source>
        <dbReference type="EMBL" id="PRY22801.1"/>
    </source>
</evidence>
<dbReference type="SMART" id="SM00530">
    <property type="entry name" value="HTH_XRE"/>
    <property type="match status" value="1"/>
</dbReference>
<dbReference type="InterPro" id="IPR011990">
    <property type="entry name" value="TPR-like_helical_dom_sf"/>
</dbReference>
<feature type="domain" description="HTH cro/C1-type" evidence="1">
    <location>
        <begin position="15"/>
        <end position="74"/>
    </location>
</feature>
<dbReference type="InterPro" id="IPR019734">
    <property type="entry name" value="TPR_rpt"/>
</dbReference>
<accession>A0A2T0RNS9</accession>
<dbReference type="Gene3D" id="1.25.40.10">
    <property type="entry name" value="Tetratricopeptide repeat domain"/>
    <property type="match status" value="1"/>
</dbReference>
<dbReference type="Pfam" id="PF13560">
    <property type="entry name" value="HTH_31"/>
    <property type="match status" value="1"/>
</dbReference>
<dbReference type="PRINTS" id="PR00364">
    <property type="entry name" value="DISEASERSIST"/>
</dbReference>
<dbReference type="GO" id="GO:0043531">
    <property type="term" value="F:ADP binding"/>
    <property type="evidence" value="ECO:0007669"/>
    <property type="project" value="InterPro"/>
</dbReference>
<evidence type="ECO:0000313" key="3">
    <source>
        <dbReference type="Proteomes" id="UP000239209"/>
    </source>
</evidence>
<sequence>MSAPPAGTSAELAAALARLRLERRAGALLSYREIAARAGWSHGIVGEYLGGRVPPPPDRLDLLLRLLGATPAERQALNAARDRLEDPQAAPVGAAIRQLPAGVGGFTGRRPALDELDRLLGAAGPSPAVVISAVSGMAGIGKTTLAVHWAHRIADRFPDGSLYVNLRGYDPGGREVAPADALRGFLEILGVAAARMPADEPALTALYRSTLADRRMVIVLDNAASSGQVRPLLPGAPGCLVVVTSRDQFTDLAAEGAHPVRLGRFTAGEAESLLSTRLGDQRVRAEPAAVADLVALCAGLPLALVVAAAHAAVRPDTPLSVLAGELRAAALDFLRTGDDGTDVRGVFSWSYRRLSAGAARLFRVLCGHPGPDIALPAVAGAGGIPFEEADDLLNELTTAHLVEERTPGRFAAHDLLRAYGKELWESTDPAADREADTRRAFDHHLHTAHAAALLINPHRDAMQMPLAAIAPGCTPEAVPDRAAALAWFAAELPTLRAMIDLAAATGGDATAWQLAWTLTDFLNQRSNWTVELQTQTVALAAAERLGHVVGRARATRYLGRANAMLQRPDAALPLLRRSLELYEGLSAPVGAARCHLNIAWVHDRQGAPESALHAYEVALGLFRTAGHRIGIAYALNGIGWLQSQLGRLAEALATCEEALVVQRELDDRFSEMCLVDTIGTIHHRLGDQARAAEHFRRAVAYFAETGNEFLEADILVRLGDTHEAAGDPAAARATWRLALELFDRLGHPAADQLRGRLEPVG</sequence>
<dbReference type="SUPFAM" id="SSF52540">
    <property type="entry name" value="P-loop containing nucleoside triphosphate hydrolases"/>
    <property type="match status" value="1"/>
</dbReference>
<dbReference type="SMART" id="SM00028">
    <property type="entry name" value="TPR"/>
    <property type="match status" value="5"/>
</dbReference>
<dbReference type="InterPro" id="IPR010982">
    <property type="entry name" value="Lambda_DNA-bd_dom_sf"/>
</dbReference>
<dbReference type="SUPFAM" id="SSF48452">
    <property type="entry name" value="TPR-like"/>
    <property type="match status" value="2"/>
</dbReference>
<reference evidence="2 3" key="1">
    <citation type="submission" date="2018-03" db="EMBL/GenBank/DDBJ databases">
        <title>Genomic Encyclopedia of Archaeal and Bacterial Type Strains, Phase II (KMG-II): from individual species to whole genera.</title>
        <authorList>
            <person name="Goeker M."/>
        </authorList>
    </citation>
    <scope>NUCLEOTIDE SEQUENCE [LARGE SCALE GENOMIC DNA]</scope>
    <source>
        <strain evidence="2 3">DSM 45348</strain>
    </source>
</reference>
<proteinExistence type="predicted"/>
<dbReference type="InterPro" id="IPR027417">
    <property type="entry name" value="P-loop_NTPase"/>
</dbReference>
<dbReference type="EMBL" id="PVZG01000016">
    <property type="protein sequence ID" value="PRY22801.1"/>
    <property type="molecule type" value="Genomic_DNA"/>
</dbReference>
<keyword evidence="3" id="KW-1185">Reference proteome</keyword>
<dbReference type="AlphaFoldDB" id="A0A2T0RNS9"/>
<dbReference type="Gene3D" id="1.10.260.40">
    <property type="entry name" value="lambda repressor-like DNA-binding domains"/>
    <property type="match status" value="1"/>
</dbReference>